<accession>A0A7H0I5W0</accession>
<keyword evidence="3" id="KW-1185">Reference proteome</keyword>
<dbReference type="PROSITE" id="PS51318">
    <property type="entry name" value="TAT"/>
    <property type="match status" value="1"/>
</dbReference>
<evidence type="ECO:0000256" key="1">
    <source>
        <dbReference type="SAM" id="SignalP"/>
    </source>
</evidence>
<name>A0A7H0I5W0_9ACTN</name>
<dbReference type="InterPro" id="IPR006311">
    <property type="entry name" value="TAT_signal"/>
</dbReference>
<dbReference type="AlphaFoldDB" id="A0A7H0I5W0"/>
<reference evidence="2 3" key="1">
    <citation type="submission" date="2020-08" db="EMBL/GenBank/DDBJ databases">
        <title>A novel species.</title>
        <authorList>
            <person name="Gao J."/>
        </authorList>
    </citation>
    <scope>NUCLEOTIDE SEQUENCE [LARGE SCALE GENOMIC DNA]</scope>
    <source>
        <strain evidence="2 3">CRXT-G-22</strain>
    </source>
</reference>
<dbReference type="Proteomes" id="UP000516052">
    <property type="component" value="Chromosome"/>
</dbReference>
<dbReference type="EMBL" id="CP060828">
    <property type="protein sequence ID" value="QNP68176.1"/>
    <property type="molecule type" value="Genomic_DNA"/>
</dbReference>
<feature type="signal peptide" evidence="1">
    <location>
        <begin position="1"/>
        <end position="39"/>
    </location>
</feature>
<protein>
    <submittedName>
        <fullName evidence="2">Uncharacterized protein</fullName>
    </submittedName>
</protein>
<keyword evidence="1" id="KW-0732">Signal</keyword>
<dbReference type="KEGG" id="sroi:IAG44_00965"/>
<evidence type="ECO:0000313" key="3">
    <source>
        <dbReference type="Proteomes" id="UP000516052"/>
    </source>
</evidence>
<organism evidence="2 3">
    <name type="scientific">Streptomyces roseirectus</name>
    <dbReference type="NCBI Taxonomy" id="2768066"/>
    <lineage>
        <taxon>Bacteria</taxon>
        <taxon>Bacillati</taxon>
        <taxon>Actinomycetota</taxon>
        <taxon>Actinomycetes</taxon>
        <taxon>Kitasatosporales</taxon>
        <taxon>Streptomycetaceae</taxon>
        <taxon>Streptomyces</taxon>
    </lineage>
</organism>
<gene>
    <name evidence="2" type="ORF">IAG44_00965</name>
</gene>
<feature type="chain" id="PRO_5028886987" evidence="1">
    <location>
        <begin position="40"/>
        <end position="287"/>
    </location>
</feature>
<dbReference type="RefSeq" id="WP_187745219.1">
    <property type="nucleotide sequence ID" value="NZ_CP060828.1"/>
</dbReference>
<evidence type="ECO:0000313" key="2">
    <source>
        <dbReference type="EMBL" id="QNP68176.1"/>
    </source>
</evidence>
<proteinExistence type="predicted"/>
<sequence>MEQTGNTVSRRAALKTVAGTALTAGLGSLSLAGANSAAAAGGFTDIRQFQGTWNGSYDGRSSRLTIRVQGQPPSDRYTLFFTFTDESGASYSGTLQNIAASTYHLPYFKLGANGELDWQGLLLHTWNTDYISGFSVWNSGVYPMSWTRSTVNDPFTPGPQWTGYTDYFGDYAGFLDGRNARLVVSRGQRPDPSQAGSPLKPTVERVISDTDRGTSWFAWNWEADVQRQPVSQQRILLEGFYTTPDPQPTTLKLDYIFPHGWNRNYISGRIQQIGSPSSYYGIQFKRV</sequence>